<dbReference type="AlphaFoldDB" id="A0A812IUK4"/>
<evidence type="ECO:0000313" key="3">
    <source>
        <dbReference type="Proteomes" id="UP000649617"/>
    </source>
</evidence>
<protein>
    <submittedName>
        <fullName evidence="2">Uncharacterized protein</fullName>
    </submittedName>
</protein>
<comment type="caution">
    <text evidence="2">The sequence shown here is derived from an EMBL/GenBank/DDBJ whole genome shotgun (WGS) entry which is preliminary data.</text>
</comment>
<proteinExistence type="predicted"/>
<evidence type="ECO:0000313" key="2">
    <source>
        <dbReference type="EMBL" id="CAE7173553.1"/>
    </source>
</evidence>
<accession>A0A812IUK4</accession>
<reference evidence="2" key="1">
    <citation type="submission" date="2021-02" db="EMBL/GenBank/DDBJ databases">
        <authorList>
            <person name="Dougan E. K."/>
            <person name="Rhodes N."/>
            <person name="Thang M."/>
            <person name="Chan C."/>
        </authorList>
    </citation>
    <scope>NUCLEOTIDE SEQUENCE</scope>
</reference>
<feature type="chain" id="PRO_5032696435" evidence="1">
    <location>
        <begin position="20"/>
        <end position="325"/>
    </location>
</feature>
<feature type="signal peptide" evidence="1">
    <location>
        <begin position="1"/>
        <end position="19"/>
    </location>
</feature>
<keyword evidence="1" id="KW-0732">Signal</keyword>
<gene>
    <name evidence="2" type="ORF">SPIL2461_LOCUS805</name>
</gene>
<keyword evidence="3" id="KW-1185">Reference proteome</keyword>
<evidence type="ECO:0000256" key="1">
    <source>
        <dbReference type="SAM" id="SignalP"/>
    </source>
</evidence>
<dbReference type="OrthoDB" id="414669at2759"/>
<dbReference type="SUPFAM" id="SSF63829">
    <property type="entry name" value="Calcium-dependent phosphotriesterase"/>
    <property type="match status" value="1"/>
</dbReference>
<organism evidence="2 3">
    <name type="scientific">Symbiodinium pilosum</name>
    <name type="common">Dinoflagellate</name>
    <dbReference type="NCBI Taxonomy" id="2952"/>
    <lineage>
        <taxon>Eukaryota</taxon>
        <taxon>Sar</taxon>
        <taxon>Alveolata</taxon>
        <taxon>Dinophyceae</taxon>
        <taxon>Suessiales</taxon>
        <taxon>Symbiodiniaceae</taxon>
        <taxon>Symbiodinium</taxon>
    </lineage>
</organism>
<name>A0A812IUK4_SYMPI</name>
<dbReference type="Proteomes" id="UP000649617">
    <property type="component" value="Unassembled WGS sequence"/>
</dbReference>
<sequence>MKLLVALVAVTSSPAFVASVEPPQDPLQGAIFFTSLGTKELVRLDCNKQGCTGPHTVATGMETYGGLLPWKGHLLAALKSHQLVQLDPWCQNSSCPVTALVDVDHVLGGEHGSYDLGGVSLCQDSLFIVFGGQKGATGVLRCTGCSPGQDCTSGCSLVDGGNEPGKGSQQLSAFAAGITCVDDNVLVTDNSNSRVQAIPAGCVRAPCDVKTFATGVKWPLGIAAVNGGRRVLVTLDEGIVSFLPNGTSQRDWSSRGDMGFLCEGGGRILAASGGDGNVVSFDPACEGPNCTATLVWNSSGSTARAASAIAYVPAQPHDGPSSFIV</sequence>
<dbReference type="EMBL" id="CAJNIZ010000732">
    <property type="protein sequence ID" value="CAE7173553.1"/>
    <property type="molecule type" value="Genomic_DNA"/>
</dbReference>